<evidence type="ECO:0000313" key="1">
    <source>
        <dbReference type="EMBL" id="MBM3115882.1"/>
    </source>
</evidence>
<name>A0ABS2BJU6_9NEIS</name>
<protein>
    <submittedName>
        <fullName evidence="1">Uncharacterized protein</fullName>
    </submittedName>
</protein>
<comment type="caution">
    <text evidence="1">The sequence shown here is derived from an EMBL/GenBank/DDBJ whole genome shotgun (WGS) entry which is preliminary data.</text>
</comment>
<organism evidence="1 2">
    <name type="scientific">Jeongeupia naejangsanensis</name>
    <dbReference type="NCBI Taxonomy" id="613195"/>
    <lineage>
        <taxon>Bacteria</taxon>
        <taxon>Pseudomonadati</taxon>
        <taxon>Pseudomonadota</taxon>
        <taxon>Betaproteobacteria</taxon>
        <taxon>Neisseriales</taxon>
        <taxon>Chitinibacteraceae</taxon>
        <taxon>Jeongeupia</taxon>
    </lineage>
</organism>
<sequence length="166" mass="18105">MQGVVYRKTQQGLAEMVNRSSGLAAKSRQLLIQIDGIKTTDQLITTLSGRELLQALLELEWDGMVEKIAGQIGPVPAPAPAPAATVPSPATLGSKQLAQIRQIVYISNNTHLRGELDEWIDRVLGQCADLAGLNQCLQHWESLMNSRGHGAVAQSYLQQISVILRR</sequence>
<evidence type="ECO:0000313" key="2">
    <source>
        <dbReference type="Proteomes" id="UP000809431"/>
    </source>
</evidence>
<reference evidence="1 2" key="1">
    <citation type="submission" date="2021-01" db="EMBL/GenBank/DDBJ databases">
        <title>Draft Genome Sequence and Polyhydroxyalkanoate Biosynthetic Potential of Jeongeupia naejangsanensis Type Strain DSM 24253.</title>
        <authorList>
            <person name="Turrini P."/>
            <person name="Artuso I."/>
            <person name="Lugli G.A."/>
            <person name="Frangipani E."/>
            <person name="Ventura M."/>
            <person name="Visca P."/>
        </authorList>
    </citation>
    <scope>NUCLEOTIDE SEQUENCE [LARGE SCALE GENOMIC DNA]</scope>
    <source>
        <strain evidence="1 2">DSM 24253</strain>
    </source>
</reference>
<gene>
    <name evidence="1" type="ORF">JMJ54_08570</name>
</gene>
<dbReference type="Proteomes" id="UP000809431">
    <property type="component" value="Unassembled WGS sequence"/>
</dbReference>
<dbReference type="RefSeq" id="WP_203537808.1">
    <property type="nucleotide sequence ID" value="NZ_JAESND010000003.1"/>
</dbReference>
<keyword evidence="2" id="KW-1185">Reference proteome</keyword>
<accession>A0ABS2BJU6</accession>
<proteinExistence type="predicted"/>
<dbReference type="EMBL" id="JAESND010000003">
    <property type="protein sequence ID" value="MBM3115882.1"/>
    <property type="molecule type" value="Genomic_DNA"/>
</dbReference>